<organism evidence="6 7">
    <name type="scientific">Monilinia fructicola</name>
    <name type="common">Brown rot fungus</name>
    <name type="synonym">Ciboria fructicola</name>
    <dbReference type="NCBI Taxonomy" id="38448"/>
    <lineage>
        <taxon>Eukaryota</taxon>
        <taxon>Fungi</taxon>
        <taxon>Dikarya</taxon>
        <taxon>Ascomycota</taxon>
        <taxon>Pezizomycotina</taxon>
        <taxon>Leotiomycetes</taxon>
        <taxon>Helotiales</taxon>
        <taxon>Sclerotiniaceae</taxon>
        <taxon>Monilinia</taxon>
    </lineage>
</organism>
<dbReference type="GO" id="GO:0008171">
    <property type="term" value="F:O-methyltransferase activity"/>
    <property type="evidence" value="ECO:0007669"/>
    <property type="project" value="InterPro"/>
</dbReference>
<evidence type="ECO:0000313" key="7">
    <source>
        <dbReference type="Proteomes" id="UP000322873"/>
    </source>
</evidence>
<dbReference type="Gene3D" id="3.40.50.150">
    <property type="entry name" value="Vaccinia Virus protein VP39"/>
    <property type="match status" value="1"/>
</dbReference>
<dbReference type="InterPro" id="IPR036390">
    <property type="entry name" value="WH_DNA-bd_sf"/>
</dbReference>
<dbReference type="AlphaFoldDB" id="A0A5M9JSK6"/>
<gene>
    <name evidence="6" type="ORF">EYC84_002255</name>
</gene>
<dbReference type="Proteomes" id="UP000322873">
    <property type="component" value="Unassembled WGS sequence"/>
</dbReference>
<dbReference type="InterPro" id="IPR001077">
    <property type="entry name" value="COMT_C"/>
</dbReference>
<evidence type="ECO:0000256" key="2">
    <source>
        <dbReference type="ARBA" id="ARBA00022679"/>
    </source>
</evidence>
<evidence type="ECO:0000256" key="3">
    <source>
        <dbReference type="ARBA" id="ARBA00022691"/>
    </source>
</evidence>
<proteinExistence type="predicted"/>
<dbReference type="GO" id="GO:0032259">
    <property type="term" value="P:methylation"/>
    <property type="evidence" value="ECO:0007669"/>
    <property type="project" value="UniProtKB-KW"/>
</dbReference>
<keyword evidence="2" id="KW-0808">Transferase</keyword>
<dbReference type="PROSITE" id="PS51683">
    <property type="entry name" value="SAM_OMT_II"/>
    <property type="match status" value="1"/>
</dbReference>
<evidence type="ECO:0000313" key="6">
    <source>
        <dbReference type="EMBL" id="KAA8569915.1"/>
    </source>
</evidence>
<sequence>MNAELIKKQTSSIRSTLEEFTSIFEKYASVCEENLVIETPSQAGAVAKIHVELMTAVKKLNSDVYGPVNNIMAQFEQVSTAFSILSKAFVLMRLNEIIYSGCLRVLLEAGVFDELPFDGRGMSSSDLAAKTNMEEALLVRLMRVVVPVCFQEKSPRVYNQTANSLKFQLPPLRAMFQSGCDSFAPCVYVLTQYFKENGFKQPDSITNNPYTLAHRTNGRTMWEHLSQHPELFKAFNLAMHGQSTETVQSYGFFPWLSTYQNTETSDDTVLLVDIGGGQGHAITAIKKLIQDTKGRMILQEREEVIREIFDIELVGIEKMTYDFFTPQPIKGALIYYIRRCLHDWPDEYCITILSNIANAMTSNSRLLIAEIVLPEEGEDIEAAWLDITMLLFSGKERSEHEWIKLLDVAGMRLERVYGAEGTKYSVLEAWLK</sequence>
<dbReference type="InterPro" id="IPR016461">
    <property type="entry name" value="COMT-like"/>
</dbReference>
<dbReference type="InterPro" id="IPR036388">
    <property type="entry name" value="WH-like_DNA-bd_sf"/>
</dbReference>
<name>A0A5M9JSK6_MONFR</name>
<dbReference type="SUPFAM" id="SSF46785">
    <property type="entry name" value="Winged helix' DNA-binding domain"/>
    <property type="match status" value="1"/>
</dbReference>
<comment type="caution">
    <text evidence="6">The sequence shown here is derived from an EMBL/GenBank/DDBJ whole genome shotgun (WGS) entry which is preliminary data.</text>
</comment>
<evidence type="ECO:0000259" key="5">
    <source>
        <dbReference type="Pfam" id="PF08100"/>
    </source>
</evidence>
<feature type="domain" description="O-methyltransferase C-terminal" evidence="4">
    <location>
        <begin position="214"/>
        <end position="411"/>
    </location>
</feature>
<dbReference type="InterPro" id="IPR012967">
    <property type="entry name" value="COMT_dimerisation"/>
</dbReference>
<dbReference type="EMBL" id="VICG01000007">
    <property type="protein sequence ID" value="KAA8569915.1"/>
    <property type="molecule type" value="Genomic_DNA"/>
</dbReference>
<keyword evidence="7" id="KW-1185">Reference proteome</keyword>
<evidence type="ECO:0000256" key="1">
    <source>
        <dbReference type="ARBA" id="ARBA00022603"/>
    </source>
</evidence>
<protein>
    <submittedName>
        <fullName evidence="6">Uncharacterized protein</fullName>
    </submittedName>
</protein>
<dbReference type="VEuPathDB" id="FungiDB:MFRU_005g00690"/>
<feature type="domain" description="O-methyltransferase dimerisation" evidence="5">
    <location>
        <begin position="95"/>
        <end position="164"/>
    </location>
</feature>
<reference evidence="6 7" key="1">
    <citation type="submission" date="2019-06" db="EMBL/GenBank/DDBJ databases">
        <title>Genome Sequence of the Brown Rot Fungal Pathogen Monilinia fructicola.</title>
        <authorList>
            <person name="De Miccolis Angelini R.M."/>
            <person name="Landi L."/>
            <person name="Abate D."/>
            <person name="Pollastro S."/>
            <person name="Romanazzi G."/>
            <person name="Faretra F."/>
        </authorList>
    </citation>
    <scope>NUCLEOTIDE SEQUENCE [LARGE SCALE GENOMIC DNA]</scope>
    <source>
        <strain evidence="6 7">Mfrc123</strain>
    </source>
</reference>
<dbReference type="PANTHER" id="PTHR43712">
    <property type="entry name" value="PUTATIVE (AFU_ORTHOLOGUE AFUA_4G14580)-RELATED"/>
    <property type="match status" value="1"/>
</dbReference>
<accession>A0A5M9JSK6</accession>
<dbReference type="Pfam" id="PF08100">
    <property type="entry name" value="Dimerisation"/>
    <property type="match status" value="1"/>
</dbReference>
<dbReference type="Gene3D" id="1.10.10.10">
    <property type="entry name" value="Winged helix-like DNA-binding domain superfamily/Winged helix DNA-binding domain"/>
    <property type="match status" value="1"/>
</dbReference>
<dbReference type="PANTHER" id="PTHR43712:SF1">
    <property type="entry name" value="HYPOTHETICAL O-METHYLTRANSFERASE (EUROFUNG)-RELATED"/>
    <property type="match status" value="1"/>
</dbReference>
<dbReference type="InterPro" id="IPR029063">
    <property type="entry name" value="SAM-dependent_MTases_sf"/>
</dbReference>
<evidence type="ECO:0000259" key="4">
    <source>
        <dbReference type="Pfam" id="PF00891"/>
    </source>
</evidence>
<keyword evidence="1" id="KW-0489">Methyltransferase</keyword>
<dbReference type="SUPFAM" id="SSF53335">
    <property type="entry name" value="S-adenosyl-L-methionine-dependent methyltransferases"/>
    <property type="match status" value="1"/>
</dbReference>
<dbReference type="Pfam" id="PF00891">
    <property type="entry name" value="Methyltransf_2"/>
    <property type="match status" value="1"/>
</dbReference>
<keyword evidence="3" id="KW-0949">S-adenosyl-L-methionine</keyword>